<evidence type="ECO:0000313" key="6">
    <source>
        <dbReference type="EMBL" id="SQG79905.1"/>
    </source>
</evidence>
<gene>
    <name evidence="4" type="ORF">CAC02_09020</name>
    <name evidence="6" type="ORF">NCTC13773_01728</name>
    <name evidence="5" type="ORF">SAMN05660328_102470</name>
    <name evidence="2" type="ORF">SGADD02_01777</name>
    <name evidence="3" type="ORF">SGADD03_00206</name>
</gene>
<feature type="transmembrane region" description="Helical" evidence="1">
    <location>
        <begin position="35"/>
        <end position="54"/>
    </location>
</feature>
<name>A0A139R6N3_9STRE</name>
<keyword evidence="9" id="KW-1185">Reference proteome</keyword>
<evidence type="ECO:0000313" key="10">
    <source>
        <dbReference type="Proteomes" id="UP000249013"/>
    </source>
</evidence>
<dbReference type="EMBL" id="NETH01000051">
    <property type="protein sequence ID" value="RCW16361.1"/>
    <property type="molecule type" value="Genomic_DNA"/>
</dbReference>
<reference evidence="4 11" key="4">
    <citation type="journal article" date="2018" name="Sci. Rep.">
        <title>Network-guided genomic and metagenomic analysis of the faecal microbiota of the critically endangered kakapo.</title>
        <authorList>
            <person name="Waite D.W."/>
            <person name="Dsouza M."/>
            <person name="Sekiguchi Y."/>
            <person name="Hugenholtz P."/>
            <person name="Taylor M.W."/>
        </authorList>
    </citation>
    <scope>NUCLEOTIDE SEQUENCE [LARGE SCALE GENOMIC DNA]</scope>
    <source>
        <strain evidence="4 11">BI02</strain>
    </source>
</reference>
<dbReference type="Proteomes" id="UP000253215">
    <property type="component" value="Unassembled WGS sequence"/>
</dbReference>
<reference evidence="5" key="2">
    <citation type="submission" date="2016-10" db="EMBL/GenBank/DDBJ databases">
        <authorList>
            <person name="de Groot N.N."/>
        </authorList>
    </citation>
    <scope>NUCLEOTIDE SEQUENCE [LARGE SCALE GENOMIC DNA]</scope>
    <source>
        <strain evidence="5">LMG 15572</strain>
    </source>
</reference>
<organism evidence="3 8">
    <name type="scientific">Streptococcus gallolyticus</name>
    <dbReference type="NCBI Taxonomy" id="315405"/>
    <lineage>
        <taxon>Bacteria</taxon>
        <taxon>Bacillati</taxon>
        <taxon>Bacillota</taxon>
        <taxon>Bacilli</taxon>
        <taxon>Lactobacillales</taxon>
        <taxon>Streptococcaceae</taxon>
        <taxon>Streptococcus</taxon>
    </lineage>
</organism>
<dbReference type="RefSeq" id="WP_009854541.1">
    <property type="nucleotide sequence ID" value="NZ_CP054015.1"/>
</dbReference>
<accession>A0A139R6N3</accession>
<evidence type="ECO:0000313" key="7">
    <source>
        <dbReference type="Proteomes" id="UP000070198"/>
    </source>
</evidence>
<dbReference type="EMBL" id="LQXV01000072">
    <property type="protein sequence ID" value="KXU10373.1"/>
    <property type="molecule type" value="Genomic_DNA"/>
</dbReference>
<evidence type="ECO:0000313" key="5">
    <source>
        <dbReference type="EMBL" id="SFU54993.1"/>
    </source>
</evidence>
<reference evidence="9" key="3">
    <citation type="submission" date="2016-10" db="EMBL/GenBank/DDBJ databases">
        <authorList>
            <person name="Varghese N."/>
            <person name="Submissions S."/>
        </authorList>
    </citation>
    <scope>NUCLEOTIDE SEQUENCE [LARGE SCALE GENOMIC DNA]</scope>
    <source>
        <strain evidence="9">LMG 15572</strain>
    </source>
</reference>
<evidence type="ECO:0000313" key="4">
    <source>
        <dbReference type="EMBL" id="RCW16361.1"/>
    </source>
</evidence>
<evidence type="ECO:0000313" key="11">
    <source>
        <dbReference type="Proteomes" id="UP000253215"/>
    </source>
</evidence>
<dbReference type="Proteomes" id="UP000070198">
    <property type="component" value="Unassembled WGS sequence"/>
</dbReference>
<dbReference type="EMBL" id="LS483409">
    <property type="protein sequence ID" value="SQG79905.1"/>
    <property type="molecule type" value="Genomic_DNA"/>
</dbReference>
<dbReference type="Proteomes" id="UP000071927">
    <property type="component" value="Unassembled WGS sequence"/>
</dbReference>
<evidence type="ECO:0000313" key="9">
    <source>
        <dbReference type="Proteomes" id="UP000183629"/>
    </source>
</evidence>
<evidence type="ECO:0000256" key="1">
    <source>
        <dbReference type="SAM" id="Phobius"/>
    </source>
</evidence>
<sequence>MSLAWYYWLLFAVSWLFAILLWIKSTTIPQKWLKALFVICGLIAFALPFFWGWLVS</sequence>
<keyword evidence="1" id="KW-1133">Transmembrane helix</keyword>
<dbReference type="Proteomes" id="UP000249013">
    <property type="component" value="Chromosome 1"/>
</dbReference>
<dbReference type="EMBL" id="LQOF01000353">
    <property type="protein sequence ID" value="KXT66116.1"/>
    <property type="molecule type" value="Genomic_DNA"/>
</dbReference>
<dbReference type="AlphaFoldDB" id="A0A139R6N3"/>
<evidence type="ECO:0000313" key="2">
    <source>
        <dbReference type="EMBL" id="KXT66116.1"/>
    </source>
</evidence>
<dbReference type="EMBL" id="FPBN01000002">
    <property type="protein sequence ID" value="SFU54993.1"/>
    <property type="molecule type" value="Genomic_DNA"/>
</dbReference>
<evidence type="ECO:0000313" key="8">
    <source>
        <dbReference type="Proteomes" id="UP000071927"/>
    </source>
</evidence>
<keyword evidence="1" id="KW-0472">Membrane</keyword>
<keyword evidence="1" id="KW-0812">Transmembrane</keyword>
<protein>
    <submittedName>
        <fullName evidence="6">Membrane protein</fullName>
    </submittedName>
    <submittedName>
        <fullName evidence="4">NADH-quinone oxidoreductase subunit L</fullName>
    </submittedName>
</protein>
<proteinExistence type="predicted"/>
<dbReference type="Proteomes" id="UP000183629">
    <property type="component" value="Unassembled WGS sequence"/>
</dbReference>
<dbReference type="OMA" id="ADISQKW"/>
<reference evidence="7 8" key="1">
    <citation type="submission" date="2016-01" db="EMBL/GenBank/DDBJ databases">
        <title>Highly variable Streptococcus oralis are common among viridans streptococci isolated from primates.</title>
        <authorList>
            <person name="Denapaite D."/>
            <person name="Rieger M."/>
            <person name="Koendgen S."/>
            <person name="Brueckner R."/>
            <person name="Ochigava I."/>
            <person name="Kappeler P."/>
            <person name="Maetz-Rensing K."/>
            <person name="Leendertz F."/>
            <person name="Hakenbeck R."/>
        </authorList>
    </citation>
    <scope>NUCLEOTIDE SEQUENCE [LARGE SCALE GENOMIC DNA]</scope>
    <source>
        <strain evidence="2 7">DD02</strain>
        <strain evidence="3 8">DD03</strain>
    </source>
</reference>
<dbReference type="PATRIC" id="fig|315405.11.peg.2074"/>
<evidence type="ECO:0000313" key="3">
    <source>
        <dbReference type="EMBL" id="KXU10373.1"/>
    </source>
</evidence>
<dbReference type="GeneID" id="57920268"/>
<feature type="transmembrane region" description="Helical" evidence="1">
    <location>
        <begin position="6"/>
        <end position="23"/>
    </location>
</feature>
<reference evidence="6 10" key="5">
    <citation type="submission" date="2018-06" db="EMBL/GenBank/DDBJ databases">
        <authorList>
            <consortium name="Pathogen Informatics"/>
            <person name="Doyle S."/>
        </authorList>
    </citation>
    <scope>NUCLEOTIDE SEQUENCE [LARGE SCALE GENOMIC DNA]</scope>
    <source>
        <strain evidence="6 10">NCTC13773</strain>
    </source>
</reference>